<reference evidence="1" key="1">
    <citation type="journal article" date="2019" name="MBio">
        <title>Virus Genomes from Deep Sea Sediments Expand the Ocean Megavirome and Support Independent Origins of Viral Gigantism.</title>
        <authorList>
            <person name="Backstrom D."/>
            <person name="Yutin N."/>
            <person name="Jorgensen S.L."/>
            <person name="Dharamshi J."/>
            <person name="Homa F."/>
            <person name="Zaremba-Niedwiedzka K."/>
            <person name="Spang A."/>
            <person name="Wolf Y.I."/>
            <person name="Koonin E.V."/>
            <person name="Ettema T.J."/>
        </authorList>
    </citation>
    <scope>NUCLEOTIDE SEQUENCE</scope>
</reference>
<accession>A0A481Z7N7</accession>
<dbReference type="EMBL" id="MK500566">
    <property type="protein sequence ID" value="QBK91884.1"/>
    <property type="molecule type" value="Genomic_DNA"/>
</dbReference>
<evidence type="ECO:0000313" key="1">
    <source>
        <dbReference type="EMBL" id="QBK91884.1"/>
    </source>
</evidence>
<protein>
    <submittedName>
        <fullName evidence="1">Uncharacterized protein</fullName>
    </submittedName>
</protein>
<sequence>MEKVQTCPIKVEKSLAVLPKLKEWIQSQTFTFSNDKKTLLCGMVQQRSDFGKEKYGVRLHSFNGRDSELDVQQELADGLQYLFQMKMEEKPIGPETVALFEGMFALMESMLLHK</sequence>
<proteinExistence type="predicted"/>
<name>A0A481Z7N7_9VIRU</name>
<organism evidence="1">
    <name type="scientific">Pithovirus LCPAC304</name>
    <dbReference type="NCBI Taxonomy" id="2506594"/>
    <lineage>
        <taxon>Viruses</taxon>
        <taxon>Pithoviruses</taxon>
    </lineage>
</organism>
<gene>
    <name evidence="1" type="ORF">LCPAC304_02250</name>
</gene>